<feature type="compositionally biased region" description="Basic residues" evidence="2">
    <location>
        <begin position="329"/>
        <end position="341"/>
    </location>
</feature>
<evidence type="ECO:0000313" key="4">
    <source>
        <dbReference type="Proteomes" id="UP001360953"/>
    </source>
</evidence>
<evidence type="ECO:0000313" key="3">
    <source>
        <dbReference type="EMBL" id="KAK7533882.1"/>
    </source>
</evidence>
<evidence type="ECO:0000256" key="1">
    <source>
        <dbReference type="SAM" id="Coils"/>
    </source>
</evidence>
<gene>
    <name evidence="3" type="ORF">J3D65DRAFT_460650</name>
</gene>
<accession>A0ABR1LJF6</accession>
<dbReference type="GeneID" id="92029338"/>
<feature type="compositionally biased region" description="Basic and acidic residues" evidence="2">
    <location>
        <begin position="188"/>
        <end position="212"/>
    </location>
</feature>
<keyword evidence="1" id="KW-0175">Coiled coil</keyword>
<name>A0ABR1LJF6_9PEZI</name>
<protein>
    <submittedName>
        <fullName evidence="3">Uncharacterized protein</fullName>
    </submittedName>
</protein>
<feature type="coiled-coil region" evidence="1">
    <location>
        <begin position="37"/>
        <end position="71"/>
    </location>
</feature>
<dbReference type="Proteomes" id="UP001360953">
    <property type="component" value="Unassembled WGS sequence"/>
</dbReference>
<dbReference type="SUPFAM" id="SSF90257">
    <property type="entry name" value="Myosin rod fragments"/>
    <property type="match status" value="1"/>
</dbReference>
<feature type="region of interest" description="Disordered" evidence="2">
    <location>
        <begin position="314"/>
        <end position="347"/>
    </location>
</feature>
<keyword evidence="4" id="KW-1185">Reference proteome</keyword>
<comment type="caution">
    <text evidence="3">The sequence shown here is derived from an EMBL/GenBank/DDBJ whole genome shotgun (WGS) entry which is preliminary data.</text>
</comment>
<reference evidence="3 4" key="1">
    <citation type="submission" date="2024-04" db="EMBL/GenBank/DDBJ databases">
        <title>Phyllosticta paracitricarpa is synonymous to the EU quarantine fungus P. citricarpa based on phylogenomic analyses.</title>
        <authorList>
            <consortium name="Lawrence Berkeley National Laboratory"/>
            <person name="Van ingen-buijs V.A."/>
            <person name="Van westerhoven A.C."/>
            <person name="Haridas S."/>
            <person name="Skiadas P."/>
            <person name="Martin F."/>
            <person name="Groenewald J.Z."/>
            <person name="Crous P.W."/>
            <person name="Seidl M.F."/>
        </authorList>
    </citation>
    <scope>NUCLEOTIDE SEQUENCE [LARGE SCALE GENOMIC DNA]</scope>
    <source>
        <strain evidence="3 4">CPC 17464</strain>
    </source>
</reference>
<feature type="region of interest" description="Disordered" evidence="2">
    <location>
        <begin position="185"/>
        <end position="229"/>
    </location>
</feature>
<evidence type="ECO:0000256" key="2">
    <source>
        <dbReference type="SAM" id="MobiDB-lite"/>
    </source>
</evidence>
<dbReference type="RefSeq" id="XP_066652921.1">
    <property type="nucleotide sequence ID" value="XM_066796432.1"/>
</dbReference>
<dbReference type="EMBL" id="JBBPEH010000009">
    <property type="protein sequence ID" value="KAK7533882.1"/>
    <property type="molecule type" value="Genomic_DNA"/>
</dbReference>
<proteinExistence type="predicted"/>
<organism evidence="3 4">
    <name type="scientific">Phyllosticta citribraziliensis</name>
    <dbReference type="NCBI Taxonomy" id="989973"/>
    <lineage>
        <taxon>Eukaryota</taxon>
        <taxon>Fungi</taxon>
        <taxon>Dikarya</taxon>
        <taxon>Ascomycota</taxon>
        <taxon>Pezizomycotina</taxon>
        <taxon>Dothideomycetes</taxon>
        <taxon>Dothideomycetes incertae sedis</taxon>
        <taxon>Botryosphaeriales</taxon>
        <taxon>Phyllostictaceae</taxon>
        <taxon>Phyllosticta</taxon>
    </lineage>
</organism>
<sequence>MLQPKMKDLEEMKAQYEAHGPAFDKPNQASDCANVSNSEQQAYVEEAKATIVSLENQLKEAKAIIVRRNRQLDAGERTSSRLGKQLDAEEATNYSLRKQLQNEKSTTISLKRQLQDEEATNISLGKRLKDVKAASISLEKQLQDEEPTTISLEEQLQDEEATDVSLGKQFQDENPTAMSLEEQLQDEEATKASLEKQLQDEKSPTDSLEKQVQDVASSDATRPQIERAPRPFCFNGNSIDWREFKLKMRSKMQLDGHLYPTANDRWMYVMSQLMTRLKADAFDEFCSFLKDGTISIPDKPHGDFEDLLQILENVFDPPPRSRTGDSSRRARGRGRNSHRRPYPSDVF</sequence>